<dbReference type="RefSeq" id="XP_023632160.1">
    <property type="nucleotide sequence ID" value="XM_023776392.1"/>
</dbReference>
<sequence length="325" mass="37104">MVHIQSEGFYDAARRAEFKSRSNDAREYWMLQNESNGLLGPKRRRLDERNAKYNVSASRSQLEKLCLRAEQGLYIYDKVPVLELRTFISARQLSCKVPLKTKRADLVAILERADEERTFPFLKLPPELRVQVFQYHFRTLQTRNGHLVTLPPLTAVSKLVRKESMPLFYETCTFHLDIIAPDEWLRAINQAENDRYFAPANATRLRGIRKLQVEGSVGPYQSGTFVIEMGGDGKVAEVRHVKMDTLQVGAAAQSWLDRAEEGLKGFRQRLINRRENKVMEDTSGGDRDSDSRVVEFVEGPVAGLDLQSSDLAVLKGMFRPRSEGK</sequence>
<accession>A0A2D3V587</accession>
<reference evidence="1 2" key="1">
    <citation type="submission" date="2016-03" db="EMBL/GenBank/DDBJ databases">
        <authorList>
            <person name="Ploux O."/>
        </authorList>
    </citation>
    <scope>NUCLEOTIDE SEQUENCE [LARGE SCALE GENOMIC DNA]</scope>
    <source>
        <strain evidence="1 2">URUG2</strain>
    </source>
</reference>
<keyword evidence="2" id="KW-1185">Reference proteome</keyword>
<evidence type="ECO:0000313" key="2">
    <source>
        <dbReference type="Proteomes" id="UP000225277"/>
    </source>
</evidence>
<dbReference type="AlphaFoldDB" id="A0A2D3V587"/>
<dbReference type="GeneID" id="35606196"/>
<organism evidence="1 2">
    <name type="scientific">Ramularia collo-cygni</name>
    <dbReference type="NCBI Taxonomy" id="112498"/>
    <lineage>
        <taxon>Eukaryota</taxon>
        <taxon>Fungi</taxon>
        <taxon>Dikarya</taxon>
        <taxon>Ascomycota</taxon>
        <taxon>Pezizomycotina</taxon>
        <taxon>Dothideomycetes</taxon>
        <taxon>Dothideomycetidae</taxon>
        <taxon>Mycosphaerellales</taxon>
        <taxon>Mycosphaerellaceae</taxon>
        <taxon>Ramularia</taxon>
    </lineage>
</organism>
<gene>
    <name evidence="1" type="ORF">RCC_11169</name>
</gene>
<proteinExistence type="predicted"/>
<dbReference type="OrthoDB" id="3650939at2759"/>
<evidence type="ECO:0000313" key="1">
    <source>
        <dbReference type="EMBL" id="CZT25437.1"/>
    </source>
</evidence>
<dbReference type="EMBL" id="FJUY01000027">
    <property type="protein sequence ID" value="CZT25437.1"/>
    <property type="molecule type" value="Genomic_DNA"/>
</dbReference>
<dbReference type="Proteomes" id="UP000225277">
    <property type="component" value="Unassembled WGS sequence"/>
</dbReference>
<evidence type="ECO:0008006" key="3">
    <source>
        <dbReference type="Google" id="ProtNLM"/>
    </source>
</evidence>
<name>A0A2D3V587_9PEZI</name>
<protein>
    <recommendedName>
        <fullName evidence="3">F-box domain-containing protein</fullName>
    </recommendedName>
</protein>